<dbReference type="HOGENOM" id="CLU_1546788_0_0_4"/>
<dbReference type="KEGG" id="sdr:SCD_n01823"/>
<organism evidence="1 2">
    <name type="scientific">Sulfuricella denitrificans (strain DSM 22764 / NBRC 105220 / skB26)</name>
    <dbReference type="NCBI Taxonomy" id="1163617"/>
    <lineage>
        <taxon>Bacteria</taxon>
        <taxon>Pseudomonadati</taxon>
        <taxon>Pseudomonadota</taxon>
        <taxon>Betaproteobacteria</taxon>
        <taxon>Nitrosomonadales</taxon>
        <taxon>Sulfuricellaceae</taxon>
        <taxon>Sulfuricella</taxon>
    </lineage>
</organism>
<name>S6ALR2_SULDS</name>
<evidence type="ECO:0000313" key="1">
    <source>
        <dbReference type="EMBL" id="BAN35634.1"/>
    </source>
</evidence>
<keyword evidence="2" id="KW-1185">Reference proteome</keyword>
<dbReference type="STRING" id="1163617.SCD_n01823"/>
<sequence length="173" mass="18806">MDEFLVLPRQRGWTDHAEVDFDRVHLTRITGIVAQPQVEPAGIGPVVEDRVGSVAVARGEHRLSSRNHHVARGVSARMQGFEDLIQLSYPVRQTGVVGIVLEVGRNPGKLDAIGVAIVGAVEQVVLEIEIVEIGVPCERLDAGGALIAQAGFAVPGQNWVWRQGQKNNWKAEQ</sequence>
<reference evidence="1 2" key="1">
    <citation type="journal article" date="2012" name="Appl. Environ. Microbiol.">
        <title>Draft genome sequence of a psychrotolerant sulfur-oxidizing bacterium, Sulfuricella denitrificans skB26, and proteomic insights into cold adaptation.</title>
        <authorList>
            <person name="Watanabe T."/>
            <person name="Kojima H."/>
            <person name="Fukui M."/>
        </authorList>
    </citation>
    <scope>NUCLEOTIDE SEQUENCE [LARGE SCALE GENOMIC DNA]</scope>
    <source>
        <strain evidence="2">skB26</strain>
    </source>
</reference>
<dbReference type="AlphaFoldDB" id="S6ALR2"/>
<accession>S6ALR2</accession>
<evidence type="ECO:0000313" key="2">
    <source>
        <dbReference type="Proteomes" id="UP000015559"/>
    </source>
</evidence>
<gene>
    <name evidence="1" type="ORF">SCD_n01823</name>
</gene>
<dbReference type="Proteomes" id="UP000015559">
    <property type="component" value="Chromosome"/>
</dbReference>
<proteinExistence type="predicted"/>
<dbReference type="EMBL" id="AP013066">
    <property type="protein sequence ID" value="BAN35634.1"/>
    <property type="molecule type" value="Genomic_DNA"/>
</dbReference>
<protein>
    <submittedName>
        <fullName evidence="1">Uncharacterized protein</fullName>
    </submittedName>
</protein>